<proteinExistence type="predicted"/>
<reference evidence="1" key="1">
    <citation type="submission" date="2022-07" db="EMBL/GenBank/DDBJ databases">
        <title>Phylogenomic reconstructions and comparative analyses of Kickxellomycotina fungi.</title>
        <authorList>
            <person name="Reynolds N.K."/>
            <person name="Stajich J.E."/>
            <person name="Barry K."/>
            <person name="Grigoriev I.V."/>
            <person name="Crous P."/>
            <person name="Smith M.E."/>
        </authorList>
    </citation>
    <scope>NUCLEOTIDE SEQUENCE</scope>
    <source>
        <strain evidence="1">NRRL 5244</strain>
    </source>
</reference>
<keyword evidence="2" id="KW-1185">Reference proteome</keyword>
<protein>
    <submittedName>
        <fullName evidence="1">Uncharacterized protein</fullName>
    </submittedName>
</protein>
<dbReference type="EMBL" id="JANBPW010002275">
    <property type="protein sequence ID" value="KAJ1941379.1"/>
    <property type="molecule type" value="Genomic_DNA"/>
</dbReference>
<sequence length="107" mass="11591">MAGTRSNSEKLQRLLAWFKEHEVTYNEEAIQIVERTTTKAQGNIVSSGFGVIAQRDLINEEPLVVIPKAAVISPATSPLANLFDDEQLGGSLALCISVIYEMSLGAD</sequence>
<evidence type="ECO:0000313" key="1">
    <source>
        <dbReference type="EMBL" id="KAJ1941379.1"/>
    </source>
</evidence>
<evidence type="ECO:0000313" key="2">
    <source>
        <dbReference type="Proteomes" id="UP001150603"/>
    </source>
</evidence>
<feature type="non-terminal residue" evidence="1">
    <location>
        <position position="107"/>
    </location>
</feature>
<accession>A0ACC1J8A5</accession>
<organism evidence="1 2">
    <name type="scientific">Linderina macrospora</name>
    <dbReference type="NCBI Taxonomy" id="4868"/>
    <lineage>
        <taxon>Eukaryota</taxon>
        <taxon>Fungi</taxon>
        <taxon>Fungi incertae sedis</taxon>
        <taxon>Zoopagomycota</taxon>
        <taxon>Kickxellomycotina</taxon>
        <taxon>Kickxellomycetes</taxon>
        <taxon>Kickxellales</taxon>
        <taxon>Kickxellaceae</taxon>
        <taxon>Linderina</taxon>
    </lineage>
</organism>
<dbReference type="Proteomes" id="UP001150603">
    <property type="component" value="Unassembled WGS sequence"/>
</dbReference>
<name>A0ACC1J8A5_9FUNG</name>
<gene>
    <name evidence="1" type="ORF">FBU59_003516</name>
</gene>
<comment type="caution">
    <text evidence="1">The sequence shown here is derived from an EMBL/GenBank/DDBJ whole genome shotgun (WGS) entry which is preliminary data.</text>
</comment>